<dbReference type="RefSeq" id="XP_015701970.1">
    <property type="nucleotide sequence ID" value="XM_015844996.1"/>
</dbReference>
<dbReference type="Proteomes" id="UP000002059">
    <property type="component" value="Partially assembled WGS sequence"/>
</dbReference>
<dbReference type="KEGG" id="pbl:PAAG_03523"/>
<dbReference type="GeneID" id="9098191"/>
<protein>
    <submittedName>
        <fullName evidence="1">Uncharacterized protein</fullName>
    </submittedName>
</protein>
<gene>
    <name evidence="1" type="ORF">PAAG_03523</name>
</gene>
<accession>C1GXE9</accession>
<dbReference type="HOGENOM" id="CLU_2942392_0_0_1"/>
<organism evidence="1 2">
    <name type="scientific">Paracoccidioides lutzii (strain ATCC MYA-826 / Pb01)</name>
    <name type="common">Paracoccidioides brasiliensis</name>
    <dbReference type="NCBI Taxonomy" id="502779"/>
    <lineage>
        <taxon>Eukaryota</taxon>
        <taxon>Fungi</taxon>
        <taxon>Dikarya</taxon>
        <taxon>Ascomycota</taxon>
        <taxon>Pezizomycotina</taxon>
        <taxon>Eurotiomycetes</taxon>
        <taxon>Eurotiomycetidae</taxon>
        <taxon>Onygenales</taxon>
        <taxon>Ajellomycetaceae</taxon>
        <taxon>Paracoccidioides</taxon>
    </lineage>
</organism>
<dbReference type="VEuPathDB" id="FungiDB:PAAG_03523"/>
<reference evidence="1 2" key="1">
    <citation type="journal article" date="2011" name="PLoS Genet.">
        <title>Comparative genomic analysis of human fungal pathogens causing paracoccidioidomycosis.</title>
        <authorList>
            <person name="Desjardins C.A."/>
            <person name="Champion M.D."/>
            <person name="Holder J.W."/>
            <person name="Muszewska A."/>
            <person name="Goldberg J."/>
            <person name="Bailao A.M."/>
            <person name="Brigido M.M."/>
            <person name="Ferreira M.E."/>
            <person name="Garcia A.M."/>
            <person name="Grynberg M."/>
            <person name="Gujja S."/>
            <person name="Heiman D.I."/>
            <person name="Henn M.R."/>
            <person name="Kodira C.D."/>
            <person name="Leon-Narvaez H."/>
            <person name="Longo L.V."/>
            <person name="Ma L.J."/>
            <person name="Malavazi I."/>
            <person name="Matsuo A.L."/>
            <person name="Morais F.V."/>
            <person name="Pereira M."/>
            <person name="Rodriguez-Brito S."/>
            <person name="Sakthikumar S."/>
            <person name="Salem-Izacc S.M."/>
            <person name="Sykes S.M."/>
            <person name="Teixeira M.M."/>
            <person name="Vallejo M.C."/>
            <person name="Walter M.E."/>
            <person name="Yandava C."/>
            <person name="Young S."/>
            <person name="Zeng Q."/>
            <person name="Zucker J."/>
            <person name="Felipe M.S."/>
            <person name="Goldman G.H."/>
            <person name="Haas B.J."/>
            <person name="McEwen J.G."/>
            <person name="Nino-Vega G."/>
            <person name="Puccia R."/>
            <person name="San-Blas G."/>
            <person name="Soares C.M."/>
            <person name="Birren B.W."/>
            <person name="Cuomo C.A."/>
        </authorList>
    </citation>
    <scope>NUCLEOTIDE SEQUENCE [LARGE SCALE GENOMIC DNA]</scope>
    <source>
        <strain evidence="2">ATCC MYA-826 / Pb01</strain>
    </source>
</reference>
<name>C1GXE9_PARBA</name>
<evidence type="ECO:0000313" key="1">
    <source>
        <dbReference type="EMBL" id="EEH41237.2"/>
    </source>
</evidence>
<evidence type="ECO:0000313" key="2">
    <source>
        <dbReference type="Proteomes" id="UP000002059"/>
    </source>
</evidence>
<proteinExistence type="predicted"/>
<dbReference type="AlphaFoldDB" id="C1GXE9"/>
<dbReference type="EMBL" id="KN293998">
    <property type="protein sequence ID" value="EEH41237.2"/>
    <property type="molecule type" value="Genomic_DNA"/>
</dbReference>
<keyword evidence="2" id="KW-1185">Reference proteome</keyword>
<sequence>MSDGRPSGAKWPPAARQLASKGIVFVTGGLDGWDLTTSATKDTPIYACSISVVNNEEALL</sequence>